<accession>X6NI15</accession>
<evidence type="ECO:0000256" key="1">
    <source>
        <dbReference type="SAM" id="MobiDB-lite"/>
    </source>
</evidence>
<reference evidence="4 5" key="1">
    <citation type="journal article" date="2013" name="Curr. Biol.">
        <title>The Genome of the Foraminiferan Reticulomyxa filosa.</title>
        <authorList>
            <person name="Glockner G."/>
            <person name="Hulsmann N."/>
            <person name="Schleicher M."/>
            <person name="Noegel A.A."/>
            <person name="Eichinger L."/>
            <person name="Gallinger C."/>
            <person name="Pawlowski J."/>
            <person name="Sierra R."/>
            <person name="Euteneuer U."/>
            <person name="Pillet L."/>
            <person name="Moustafa A."/>
            <person name="Platzer M."/>
            <person name="Groth M."/>
            <person name="Szafranski K."/>
            <person name="Schliwa M."/>
        </authorList>
    </citation>
    <scope>NUCLEOTIDE SEQUENCE [LARGE SCALE GENOMIC DNA]</scope>
</reference>
<feature type="transmembrane region" description="Helical" evidence="2">
    <location>
        <begin position="230"/>
        <end position="249"/>
    </location>
</feature>
<dbReference type="PROSITE" id="PS50853">
    <property type="entry name" value="FN3"/>
    <property type="match status" value="1"/>
</dbReference>
<protein>
    <recommendedName>
        <fullName evidence="3">Fibronectin type-III domain-containing protein</fullName>
    </recommendedName>
</protein>
<dbReference type="InterPro" id="IPR013783">
    <property type="entry name" value="Ig-like_fold"/>
</dbReference>
<dbReference type="EMBL" id="ASPP01008366">
    <property type="protein sequence ID" value="ETO25651.1"/>
    <property type="molecule type" value="Genomic_DNA"/>
</dbReference>
<proteinExistence type="predicted"/>
<dbReference type="Proteomes" id="UP000023152">
    <property type="component" value="Unassembled WGS sequence"/>
</dbReference>
<feature type="region of interest" description="Disordered" evidence="1">
    <location>
        <begin position="1"/>
        <end position="37"/>
    </location>
</feature>
<feature type="compositionally biased region" description="Basic and acidic residues" evidence="1">
    <location>
        <begin position="1"/>
        <end position="28"/>
    </location>
</feature>
<evidence type="ECO:0000256" key="2">
    <source>
        <dbReference type="SAM" id="Phobius"/>
    </source>
</evidence>
<keyword evidence="2" id="KW-0472">Membrane</keyword>
<dbReference type="Gene3D" id="2.60.40.10">
    <property type="entry name" value="Immunoglobulins"/>
    <property type="match status" value="1"/>
</dbReference>
<keyword evidence="5" id="KW-1185">Reference proteome</keyword>
<dbReference type="CDD" id="cd00063">
    <property type="entry name" value="FN3"/>
    <property type="match status" value="1"/>
</dbReference>
<dbReference type="SUPFAM" id="SSF49265">
    <property type="entry name" value="Fibronectin type III"/>
    <property type="match status" value="1"/>
</dbReference>
<organism evidence="4 5">
    <name type="scientific">Reticulomyxa filosa</name>
    <dbReference type="NCBI Taxonomy" id="46433"/>
    <lineage>
        <taxon>Eukaryota</taxon>
        <taxon>Sar</taxon>
        <taxon>Rhizaria</taxon>
        <taxon>Retaria</taxon>
        <taxon>Foraminifera</taxon>
        <taxon>Monothalamids</taxon>
        <taxon>Reticulomyxidae</taxon>
        <taxon>Reticulomyxa</taxon>
    </lineage>
</organism>
<keyword evidence="2" id="KW-0812">Transmembrane</keyword>
<name>X6NI15_RETFI</name>
<dbReference type="AlphaFoldDB" id="X6NI15"/>
<evidence type="ECO:0000313" key="4">
    <source>
        <dbReference type="EMBL" id="ETO25651.1"/>
    </source>
</evidence>
<evidence type="ECO:0000313" key="5">
    <source>
        <dbReference type="Proteomes" id="UP000023152"/>
    </source>
</evidence>
<evidence type="ECO:0000259" key="3">
    <source>
        <dbReference type="PROSITE" id="PS50853"/>
    </source>
</evidence>
<comment type="caution">
    <text evidence="4">The sequence shown here is derived from an EMBL/GenBank/DDBJ whole genome shotgun (WGS) entry which is preliminary data.</text>
</comment>
<keyword evidence="2" id="KW-1133">Transmembrane helix</keyword>
<dbReference type="InterPro" id="IPR036116">
    <property type="entry name" value="FN3_sf"/>
</dbReference>
<dbReference type="InterPro" id="IPR003961">
    <property type="entry name" value="FN3_dom"/>
</dbReference>
<gene>
    <name evidence="4" type="ORF">RFI_11485</name>
</gene>
<feature type="domain" description="Fibronectin type-III" evidence="3">
    <location>
        <begin position="64"/>
        <end position="169"/>
    </location>
</feature>
<sequence>MLEDTKTSKHDDSKDAAEQCSGVDHESLPESEEKESAYVTLEKEKIEKWIENFKMESLRIIKLLNLEITMKERTSESVTIEWSLREPLGDKEKSSELEFALKVQKEDIQTDEQAISIRVKPNSSQKWKYCVTGLEPNCKYSFSIQPCCSSSIRWPSAFSHVITCSTEGWNFDLLKFTNCHPSSSSFALEMHDTLLRKTKIEPLHVSLAKDYSVAKGIHCWRIHVCLINCLFYLLTILFHFFFFFFASLVSRSLLF</sequence>